<evidence type="ECO:0000313" key="3">
    <source>
        <dbReference type="Proteomes" id="UP001642540"/>
    </source>
</evidence>
<gene>
    <name evidence="2" type="ORF">ODALV1_LOCUS11675</name>
</gene>
<comment type="caution">
    <text evidence="2">The sequence shown here is derived from an EMBL/GenBank/DDBJ whole genome shotgun (WGS) entry which is preliminary data.</text>
</comment>
<name>A0ABP1QI72_9HEXA</name>
<feature type="compositionally biased region" description="Basic and acidic residues" evidence="1">
    <location>
        <begin position="188"/>
        <end position="199"/>
    </location>
</feature>
<feature type="region of interest" description="Disordered" evidence="1">
    <location>
        <begin position="270"/>
        <end position="311"/>
    </location>
</feature>
<feature type="region of interest" description="Disordered" evidence="1">
    <location>
        <begin position="188"/>
        <end position="225"/>
    </location>
</feature>
<accession>A0ABP1QI72</accession>
<feature type="compositionally biased region" description="Low complexity" evidence="1">
    <location>
        <begin position="7"/>
        <end position="18"/>
    </location>
</feature>
<dbReference type="EMBL" id="CAXLJM020000035">
    <property type="protein sequence ID" value="CAL8104170.1"/>
    <property type="molecule type" value="Genomic_DNA"/>
</dbReference>
<reference evidence="2 3" key="1">
    <citation type="submission" date="2024-08" db="EMBL/GenBank/DDBJ databases">
        <authorList>
            <person name="Cucini C."/>
            <person name="Frati F."/>
        </authorList>
    </citation>
    <scope>NUCLEOTIDE SEQUENCE [LARGE SCALE GENOMIC DNA]</scope>
</reference>
<dbReference type="Proteomes" id="UP001642540">
    <property type="component" value="Unassembled WGS sequence"/>
</dbReference>
<feature type="compositionally biased region" description="Basic residues" evidence="1">
    <location>
        <begin position="301"/>
        <end position="311"/>
    </location>
</feature>
<keyword evidence="3" id="KW-1185">Reference proteome</keyword>
<proteinExistence type="predicted"/>
<feature type="region of interest" description="Disordered" evidence="1">
    <location>
        <begin position="50"/>
        <end position="107"/>
    </location>
</feature>
<protein>
    <submittedName>
        <fullName evidence="2">Uncharacterized protein</fullName>
    </submittedName>
</protein>
<sequence length="779" mass="91155">MSFQRESISSRATIISSSNQDTVGFAADDDYASDNVDAAPVDLSAFLGTSLEELVDIENDEDENEDEDDEEEDQDEEEEEFETDEDEEGDELEPGDELLQNTLSQEELKRQREYNKSLLKEKKRALIDEYIMEMKNFTNVRAKNTFLMLKLSSQVGKKQAIVDKYTDLEKSNQEYRRKSMIAKRKRIQEECHPKSKTQPDPKQANQLPPEKYKRKKRKTKKRTMFEEDNKLLDILKGNTPVQSKRNFSLDVNSTVVPSVELRKLKKKYAYNTTPVEKRHGPRRSSLKNSQSQNHPHPLGKQPHHGINAKHARVRESKKIVDFSFRRSKFMKDIKKEPTKEEEMLSLDINIDTIGKKEEDKKLLDVETYAPLRKSLNRRQSLPMLNARTLSVGKVRTGRFAMTEEAVGISKSKARMSLAVNRLDRKVQHEAADVTTENLHHFKFEFADPRLTAKQASTKIRTDLMRLLKHRHIPTSHLTWPMEIKGVNFTSKNPFGRVALNYTKPTMKESEHPHTHYRMLLTNIAYLRTKEEKMKKRHSENMVDFEEERIRLSSGVQRIFNEVIEGLRIWASLSGYSSEEKRDVMRDTELFIEHLKENVNEKFFSKMLIDLHREIISTEFALRRLSLSEGKGEGAELHEFKDIMRCREKLKAEHLALQQSIEKYQYHTKEILQNIRYTDSRKQELTDVNSLLKEDVAHLTTALSTMIDAMHFVHYLSKAKIKKELWMKSEIGLHGIPMILDDYYKVKKEVMHMKFVKSTLKRRHNACIREIHKLKPVPQR</sequence>
<evidence type="ECO:0000313" key="2">
    <source>
        <dbReference type="EMBL" id="CAL8104170.1"/>
    </source>
</evidence>
<organism evidence="2 3">
    <name type="scientific">Orchesella dallaii</name>
    <dbReference type="NCBI Taxonomy" id="48710"/>
    <lineage>
        <taxon>Eukaryota</taxon>
        <taxon>Metazoa</taxon>
        <taxon>Ecdysozoa</taxon>
        <taxon>Arthropoda</taxon>
        <taxon>Hexapoda</taxon>
        <taxon>Collembola</taxon>
        <taxon>Entomobryomorpha</taxon>
        <taxon>Entomobryoidea</taxon>
        <taxon>Orchesellidae</taxon>
        <taxon>Orchesellinae</taxon>
        <taxon>Orchesella</taxon>
    </lineage>
</organism>
<feature type="region of interest" description="Disordered" evidence="1">
    <location>
        <begin position="1"/>
        <end position="27"/>
    </location>
</feature>
<feature type="compositionally biased region" description="Acidic residues" evidence="1">
    <location>
        <begin position="53"/>
        <end position="96"/>
    </location>
</feature>
<evidence type="ECO:0000256" key="1">
    <source>
        <dbReference type="SAM" id="MobiDB-lite"/>
    </source>
</evidence>
<feature type="compositionally biased region" description="Basic residues" evidence="1">
    <location>
        <begin position="212"/>
        <end position="222"/>
    </location>
</feature>